<keyword evidence="7 12" id="KW-0378">Hydrolase</keyword>
<keyword evidence="2 12" id="KW-0963">Cytoplasm</keyword>
<comment type="subcellular location">
    <subcellularLocation>
        <location evidence="12">Cytoplasm</location>
    </subcellularLocation>
    <text evidence="12">Associates with ribosomes and polysomes.</text>
</comment>
<evidence type="ECO:0000256" key="11">
    <source>
        <dbReference type="ARBA" id="ARBA00022917"/>
    </source>
</evidence>
<dbReference type="InterPro" id="IPR032781">
    <property type="entry name" value="ABC_tran_Xtn"/>
</dbReference>
<dbReference type="FunFam" id="3.40.50.300:FF:000011">
    <property type="entry name" value="Putative ABC transporter ATP-binding component"/>
    <property type="match status" value="1"/>
</dbReference>
<reference evidence="14 15" key="1">
    <citation type="submission" date="2019-11" db="EMBL/GenBank/DDBJ databases">
        <title>Maribacter lutea sp. nov., a marine bacterium isolated from intertidal sand.</title>
        <authorList>
            <person name="Liu A."/>
        </authorList>
    </citation>
    <scope>NUCLEOTIDE SEQUENCE [LARGE SCALE GENOMIC DNA]</scope>
    <source>
        <strain evidence="14 15">RZ05</strain>
    </source>
</reference>
<dbReference type="PROSITE" id="PS00211">
    <property type="entry name" value="ABC_TRANSPORTER_1"/>
    <property type="match status" value="1"/>
</dbReference>
<dbReference type="GO" id="GO:0045900">
    <property type="term" value="P:negative regulation of translational elongation"/>
    <property type="evidence" value="ECO:0007669"/>
    <property type="project" value="UniProtKB-UniRule"/>
</dbReference>
<comment type="domain">
    <text evidence="12">The arm domain is inserted in the first ABC transporter domain. Probably contacts ribosomal protein L1.</text>
</comment>
<dbReference type="InterPro" id="IPR003439">
    <property type="entry name" value="ABC_transporter-like_ATP-bd"/>
</dbReference>
<evidence type="ECO:0000256" key="3">
    <source>
        <dbReference type="ARBA" id="ARBA00022555"/>
    </source>
</evidence>
<dbReference type="PANTHER" id="PTHR43858:SF1">
    <property type="entry name" value="ABC TRANSPORTER-RELATED PROTEIN"/>
    <property type="match status" value="1"/>
</dbReference>
<evidence type="ECO:0000313" key="14">
    <source>
        <dbReference type="EMBL" id="MRX64612.1"/>
    </source>
</evidence>
<dbReference type="RefSeq" id="WP_154366665.1">
    <property type="nucleotide sequence ID" value="NZ_CANMYZ010000005.1"/>
</dbReference>
<keyword evidence="5 12" id="KW-0677">Repeat</keyword>
<evidence type="ECO:0000256" key="12">
    <source>
        <dbReference type="HAMAP-Rule" id="MF_00847"/>
    </source>
</evidence>
<dbReference type="AlphaFoldDB" id="A0A6I2MP75"/>
<evidence type="ECO:0000256" key="6">
    <source>
        <dbReference type="ARBA" id="ARBA00022741"/>
    </source>
</evidence>
<feature type="region of interest" description="PtIM" evidence="12">
    <location>
        <begin position="251"/>
        <end position="331"/>
    </location>
</feature>
<dbReference type="SMART" id="SM00382">
    <property type="entry name" value="AAA"/>
    <property type="match status" value="2"/>
</dbReference>
<dbReference type="GO" id="GO:0000049">
    <property type="term" value="F:tRNA binding"/>
    <property type="evidence" value="ECO:0007669"/>
    <property type="project" value="UniProtKB-UniRule"/>
</dbReference>
<evidence type="ECO:0000256" key="7">
    <source>
        <dbReference type="ARBA" id="ARBA00022801"/>
    </source>
</evidence>
<dbReference type="Proteomes" id="UP000443153">
    <property type="component" value="Unassembled WGS sequence"/>
</dbReference>
<organism evidence="14 15">
    <name type="scientific">Maribacter luteus</name>
    <dbReference type="NCBI Taxonomy" id="2594478"/>
    <lineage>
        <taxon>Bacteria</taxon>
        <taxon>Pseudomonadati</taxon>
        <taxon>Bacteroidota</taxon>
        <taxon>Flavobacteriia</taxon>
        <taxon>Flavobacteriales</taxon>
        <taxon>Flavobacteriaceae</taxon>
        <taxon>Maribacter</taxon>
    </lineage>
</organism>
<keyword evidence="8 12" id="KW-0067">ATP-binding</keyword>
<dbReference type="PROSITE" id="PS50893">
    <property type="entry name" value="ABC_TRANSPORTER_2"/>
    <property type="match status" value="2"/>
</dbReference>
<dbReference type="Pfam" id="PF00005">
    <property type="entry name" value="ABC_tran"/>
    <property type="match status" value="2"/>
</dbReference>
<evidence type="ECO:0000256" key="8">
    <source>
        <dbReference type="ARBA" id="ARBA00022840"/>
    </source>
</evidence>
<evidence type="ECO:0000256" key="4">
    <source>
        <dbReference type="ARBA" id="ARBA00022730"/>
    </source>
</evidence>
<dbReference type="Gene3D" id="3.40.50.300">
    <property type="entry name" value="P-loop containing nucleotide triphosphate hydrolases"/>
    <property type="match status" value="2"/>
</dbReference>
<dbReference type="Pfam" id="PF12848">
    <property type="entry name" value="ABC_tran_Xtn"/>
    <property type="match status" value="1"/>
</dbReference>
<keyword evidence="6 12" id="KW-0547">Nucleotide-binding</keyword>
<dbReference type="HAMAP" id="MF_00847">
    <property type="entry name" value="EttA"/>
    <property type="match status" value="1"/>
</dbReference>
<dbReference type="CDD" id="cd03221">
    <property type="entry name" value="ABCF_EF-3"/>
    <property type="match status" value="2"/>
</dbReference>
<keyword evidence="15" id="KW-1185">Reference proteome</keyword>
<dbReference type="GO" id="GO:0006412">
    <property type="term" value="P:translation"/>
    <property type="evidence" value="ECO:0007669"/>
    <property type="project" value="UniProtKB-KW"/>
</dbReference>
<accession>A0A6I2MP75</accession>
<evidence type="ECO:0000256" key="1">
    <source>
        <dbReference type="ARBA" id="ARBA00005868"/>
    </source>
</evidence>
<dbReference type="InterPro" id="IPR003593">
    <property type="entry name" value="AAA+_ATPase"/>
</dbReference>
<feature type="binding site" evidence="12">
    <location>
        <begin position="365"/>
        <end position="372"/>
    </location>
    <ligand>
        <name>ATP</name>
        <dbReference type="ChEBI" id="CHEBI:30616"/>
        <label>2</label>
    </ligand>
</feature>
<dbReference type="NCBIfam" id="NF008775">
    <property type="entry name" value="PRK11819.1"/>
    <property type="match status" value="1"/>
</dbReference>
<dbReference type="GO" id="GO:0043022">
    <property type="term" value="F:ribosome binding"/>
    <property type="evidence" value="ECO:0007669"/>
    <property type="project" value="UniProtKB-UniRule"/>
</dbReference>
<dbReference type="InterPro" id="IPR027417">
    <property type="entry name" value="P-loop_NTPase"/>
</dbReference>
<keyword evidence="11 12" id="KW-0648">Protein biosynthesis</keyword>
<keyword evidence="3 12" id="KW-0820">tRNA-binding</keyword>
<evidence type="ECO:0000256" key="10">
    <source>
        <dbReference type="ARBA" id="ARBA00022884"/>
    </source>
</evidence>
<keyword evidence="9 12" id="KW-0810">Translation regulation</keyword>
<feature type="domain" description="ABC transporter" evidence="13">
    <location>
        <begin position="9"/>
        <end position="268"/>
    </location>
</feature>
<gene>
    <name evidence="12 14" type="primary">ettA</name>
    <name evidence="14" type="ORF">GJ691_10560</name>
</gene>
<dbReference type="PANTHER" id="PTHR43858">
    <property type="entry name" value="ENERGY-DEPENDENT TRANSLATIONAL THROTTLE PROTEIN ETTA"/>
    <property type="match status" value="1"/>
</dbReference>
<dbReference type="FunFam" id="3.40.50.300:FF:000183">
    <property type="entry name" value="ABC transporter ATP-binding protein yjjK"/>
    <property type="match status" value="1"/>
</dbReference>
<protein>
    <recommendedName>
        <fullName evidence="12">Energy-dependent translational throttle protein EttA</fullName>
        <ecNumber evidence="12">3.6.1.-</ecNumber>
    </recommendedName>
    <alternativeName>
        <fullName evidence="12">Translational regulatory factor EttA</fullName>
    </alternativeName>
</protein>
<feature type="domain" description="ABC transporter" evidence="13">
    <location>
        <begin position="333"/>
        <end position="559"/>
    </location>
</feature>
<dbReference type="EMBL" id="WKJH01000008">
    <property type="protein sequence ID" value="MRX64612.1"/>
    <property type="molecule type" value="Genomic_DNA"/>
</dbReference>
<dbReference type="InterPro" id="IPR022374">
    <property type="entry name" value="EttA"/>
</dbReference>
<evidence type="ECO:0000256" key="9">
    <source>
        <dbReference type="ARBA" id="ARBA00022845"/>
    </source>
</evidence>
<comment type="domain">
    <text evidence="12">The P-site tRNA interaction motif (PtIM domain) probably interacts with the P-site tRNA(fMet) as well as the 23S rRNA.</text>
</comment>
<sequence>MSDDKKVIFSMSGVTKTYKNANTPVLKDIYLSFFYGAKIGILGLNGSGKSTLLRIIAGVDKNFQGDVVFSPGYKVGYLEQEPKLDEEKTVLEVVKEGAAETVAILDEYNKINDMFGLPEVYEDADKMQKLMDRQAALQDQIDATNAWELDTKLEIAMDALRTPEPDKKIGVLSGGERRRVALCRLLLQEPEILLLDEPTNHLDAESVHWLEHHLAQYKGTVIAVTHDRYFLDNVAGWILELDRGEGIPWKGNYSSWLDQKSKRMAQESKTASKRQKTLERELDWVRQGVKGRQTKQKARLKNYDKLMSQDQKQLDEKLEIYIPNGPRLGTNVIEAIGVSKAYGDKLLYEDLNFKLPQAGIVGVIGPNGAGKTTIFRMIMGEETPDKGEFIVGDTAKIAYVDQSHSNIDPEKTIWQNFSDEQELIMMGGRQVNSRAYLSRFNFSGSEQNKKVNMLSGGERNRLHLAMTLKEEGNVLLLDEPTNDLDVNTLRALEEGLENFAGCAVVISHDRWFLDRICTHILSFEGDSQVYFFEGSFSDYEENKKKRLGGDLIPKRIKYKKLIR</sequence>
<evidence type="ECO:0000256" key="5">
    <source>
        <dbReference type="ARBA" id="ARBA00022737"/>
    </source>
</evidence>
<dbReference type="GO" id="GO:0019843">
    <property type="term" value="F:rRNA binding"/>
    <property type="evidence" value="ECO:0007669"/>
    <property type="project" value="UniProtKB-UniRule"/>
</dbReference>
<comment type="catalytic activity">
    <reaction evidence="12">
        <text>ATP + H2O = ADP + phosphate + H(+)</text>
        <dbReference type="Rhea" id="RHEA:13065"/>
        <dbReference type="ChEBI" id="CHEBI:15377"/>
        <dbReference type="ChEBI" id="CHEBI:15378"/>
        <dbReference type="ChEBI" id="CHEBI:30616"/>
        <dbReference type="ChEBI" id="CHEBI:43474"/>
        <dbReference type="ChEBI" id="CHEBI:456216"/>
    </reaction>
</comment>
<dbReference type="InterPro" id="IPR017871">
    <property type="entry name" value="ABC_transporter-like_CS"/>
</dbReference>
<proteinExistence type="inferred from homology"/>
<comment type="similarity">
    <text evidence="1 12">Belongs to the ABC transporter superfamily. ABCF family. Translational throttle EttA subfamily.</text>
</comment>
<evidence type="ECO:0000313" key="15">
    <source>
        <dbReference type="Proteomes" id="UP000443153"/>
    </source>
</evidence>
<keyword evidence="10 12" id="KW-0694">RNA-binding</keyword>
<comment type="function">
    <text evidence="12">A translation factor that gates the progression of the 70S ribosomal initiation complex (IC, containing tRNA(fMet) in the P-site) into the translation elongation cycle by using a mechanism sensitive to the ATP/ADP ratio. Binds to the 70S ribosome E-site where it modulates the state of the translating ribosome during subunit translocation. ATP hydrolysis probably frees it from the ribosome, which can enter the elongation phase.</text>
</comment>
<comment type="subunit">
    <text evidence="12">Monomer. Probably contacts ribosomal proteins L1, L5, L33 and S7, the 16S and 23S rRNA and the P-site containing tRNA(fMet).</text>
</comment>
<name>A0A6I2MP75_9FLAO</name>
<evidence type="ECO:0000256" key="2">
    <source>
        <dbReference type="ARBA" id="ARBA00022490"/>
    </source>
</evidence>
<dbReference type="NCBIfam" id="TIGR03719">
    <property type="entry name" value="ABC_ABC_ChvD"/>
    <property type="match status" value="1"/>
</dbReference>
<dbReference type="SUPFAM" id="SSF52540">
    <property type="entry name" value="P-loop containing nucleoside triphosphate hydrolases"/>
    <property type="match status" value="2"/>
</dbReference>
<evidence type="ECO:0000259" key="13">
    <source>
        <dbReference type="PROSITE" id="PS50893"/>
    </source>
</evidence>
<comment type="caution">
    <text evidence="14">The sequence shown here is derived from an EMBL/GenBank/DDBJ whole genome shotgun (WGS) entry which is preliminary data.</text>
</comment>
<dbReference type="GO" id="GO:0016887">
    <property type="term" value="F:ATP hydrolysis activity"/>
    <property type="evidence" value="ECO:0007669"/>
    <property type="project" value="UniProtKB-UniRule"/>
</dbReference>
<dbReference type="GO" id="GO:0005737">
    <property type="term" value="C:cytoplasm"/>
    <property type="evidence" value="ECO:0007669"/>
    <property type="project" value="UniProtKB-SubCell"/>
</dbReference>
<comment type="caution">
    <text evidence="12">Lacks conserved residue(s) required for the propagation of feature annotation.</text>
</comment>
<keyword evidence="4 12" id="KW-0699">rRNA-binding</keyword>
<dbReference type="EC" id="3.6.1.-" evidence="12"/>
<dbReference type="GO" id="GO:0005524">
    <property type="term" value="F:ATP binding"/>
    <property type="evidence" value="ECO:0007669"/>
    <property type="project" value="UniProtKB-UniRule"/>
</dbReference>
<dbReference type="OrthoDB" id="1521973at2"/>